<protein>
    <submittedName>
        <fullName evidence="1">Uncharacterized protein</fullName>
    </submittedName>
</protein>
<name>A0A6A0BEF4_9LACT</name>
<dbReference type="Pfam" id="PF03602">
    <property type="entry name" value="Cons_hypoth95"/>
    <property type="match status" value="1"/>
</dbReference>
<keyword evidence="2" id="KW-1185">Reference proteome</keyword>
<dbReference type="GO" id="GO:0032259">
    <property type="term" value="P:methylation"/>
    <property type="evidence" value="ECO:0007669"/>
    <property type="project" value="InterPro"/>
</dbReference>
<accession>A0A6A0BEF4</accession>
<comment type="caution">
    <text evidence="1">The sequence shown here is derived from an EMBL/GenBank/DDBJ whole genome shotgun (WGS) entry which is preliminary data.</text>
</comment>
<evidence type="ECO:0000313" key="1">
    <source>
        <dbReference type="EMBL" id="GFH43065.1"/>
    </source>
</evidence>
<dbReference type="AlphaFoldDB" id="A0A6A0BEF4"/>
<dbReference type="PANTHER" id="PTHR47739:SF1">
    <property type="entry name" value="TRNA1(VAL) (ADENINE(37)-N6)-METHYLTRANSFERASE"/>
    <property type="match status" value="1"/>
</dbReference>
<dbReference type="EMBL" id="BLLI01000054">
    <property type="protein sequence ID" value="GFH43065.1"/>
    <property type="molecule type" value="Genomic_DNA"/>
</dbReference>
<evidence type="ECO:0000313" key="2">
    <source>
        <dbReference type="Proteomes" id="UP000480303"/>
    </source>
</evidence>
<dbReference type="SUPFAM" id="SSF53335">
    <property type="entry name" value="S-adenosyl-L-methionine-dependent methyltransferases"/>
    <property type="match status" value="1"/>
</dbReference>
<dbReference type="PROSITE" id="PS00092">
    <property type="entry name" value="N6_MTASE"/>
    <property type="match status" value="1"/>
</dbReference>
<dbReference type="InterPro" id="IPR002052">
    <property type="entry name" value="DNA_methylase_N6_adenine_CS"/>
</dbReference>
<dbReference type="Gene3D" id="3.40.50.150">
    <property type="entry name" value="Vaccinia Virus protein VP39"/>
    <property type="match status" value="1"/>
</dbReference>
<organism evidence="1 2">
    <name type="scientific">Pseudolactococcus hodotermopsidis</name>
    <dbReference type="NCBI Taxonomy" id="2709157"/>
    <lineage>
        <taxon>Bacteria</taxon>
        <taxon>Bacillati</taxon>
        <taxon>Bacillota</taxon>
        <taxon>Bacilli</taxon>
        <taxon>Lactobacillales</taxon>
        <taxon>Streptococcaceae</taxon>
        <taxon>Pseudolactococcus</taxon>
    </lineage>
</organism>
<dbReference type="InterPro" id="IPR050210">
    <property type="entry name" value="tRNA_Adenine-N(6)_MTase"/>
</dbReference>
<gene>
    <name evidence="1" type="primary">ywbA</name>
    <name evidence="1" type="ORF">Hs30E_16160</name>
</gene>
<dbReference type="GO" id="GO:0003676">
    <property type="term" value="F:nucleic acid binding"/>
    <property type="evidence" value="ECO:0007669"/>
    <property type="project" value="InterPro"/>
</dbReference>
<dbReference type="Proteomes" id="UP000480303">
    <property type="component" value="Unassembled WGS sequence"/>
</dbReference>
<dbReference type="CDD" id="cd02440">
    <property type="entry name" value="AdoMet_MTases"/>
    <property type="match status" value="1"/>
</dbReference>
<sequence>MIVDLCAGNGAVGLFASASTAADIVEIEIQDRLADMARRSVQLNELDQQVRVINDDLANTLNYLKPSSADLIFCNPPYFKLDEKSRVNESEHYLLARHEIATNLNDICRVSQQLLKTNGHLAMVHRPDRFFEITETMKKYNLMPKRIRFVYPKADKEANILLIDAIKDGKTGGEKFLPPLILHHADGTYTDEVGKIYYG</sequence>
<dbReference type="PANTHER" id="PTHR47739">
    <property type="entry name" value="TRNA1(VAL) (ADENINE(37)-N6)-METHYLTRANSFERASE"/>
    <property type="match status" value="1"/>
</dbReference>
<dbReference type="InterPro" id="IPR029063">
    <property type="entry name" value="SAM-dependent_MTases_sf"/>
</dbReference>
<dbReference type="GO" id="GO:0008168">
    <property type="term" value="F:methyltransferase activity"/>
    <property type="evidence" value="ECO:0007669"/>
    <property type="project" value="InterPro"/>
</dbReference>
<proteinExistence type="predicted"/>
<reference evidence="1 2" key="1">
    <citation type="submission" date="2020-02" db="EMBL/GenBank/DDBJ databases">
        <title>Draft genome sequence of Lactococcus sp. Hs30E4-3.</title>
        <authorList>
            <person name="Noda S."/>
            <person name="Yuki M."/>
            <person name="Ohkuma M."/>
        </authorList>
    </citation>
    <scope>NUCLEOTIDE SEQUENCE [LARGE SCALE GENOMIC DNA]</scope>
    <source>
        <strain evidence="1 2">Hs30E4-3</strain>
    </source>
</reference>